<evidence type="ECO:0000256" key="4">
    <source>
        <dbReference type="ARBA" id="ARBA00023125"/>
    </source>
</evidence>
<feature type="compositionally biased region" description="Low complexity" evidence="8">
    <location>
        <begin position="321"/>
        <end position="333"/>
    </location>
</feature>
<feature type="transmembrane region" description="Helical" evidence="9">
    <location>
        <begin position="12"/>
        <end position="33"/>
    </location>
</feature>
<accession>A0A7S4S5T8</accession>
<keyword evidence="5" id="KW-0804">Transcription</keyword>
<keyword evidence="9" id="KW-1133">Transmembrane helix</keyword>
<reference evidence="11" key="1">
    <citation type="submission" date="2021-01" db="EMBL/GenBank/DDBJ databases">
        <authorList>
            <person name="Corre E."/>
            <person name="Pelletier E."/>
            <person name="Niang G."/>
            <person name="Scheremetjew M."/>
            <person name="Finn R."/>
            <person name="Kale V."/>
            <person name="Holt S."/>
            <person name="Cochrane G."/>
            <person name="Meng A."/>
            <person name="Brown T."/>
            <person name="Cohen L."/>
        </authorList>
    </citation>
    <scope>NUCLEOTIDE SEQUENCE</scope>
    <source>
        <strain evidence="11">GSO104</strain>
    </source>
</reference>
<keyword evidence="7" id="KW-0175">Coiled coil</keyword>
<feature type="coiled-coil region" evidence="7">
    <location>
        <begin position="206"/>
        <end position="261"/>
    </location>
</feature>
<feature type="compositionally biased region" description="Basic and acidic residues" evidence="8">
    <location>
        <begin position="670"/>
        <end position="679"/>
    </location>
</feature>
<keyword evidence="3" id="KW-0805">Transcription regulation</keyword>
<keyword evidence="4" id="KW-0238">DNA-binding</keyword>
<dbReference type="GO" id="GO:0005634">
    <property type="term" value="C:nucleus"/>
    <property type="evidence" value="ECO:0007669"/>
    <property type="project" value="UniProtKB-SubCell"/>
</dbReference>
<evidence type="ECO:0000256" key="2">
    <source>
        <dbReference type="ARBA" id="ARBA00007163"/>
    </source>
</evidence>
<organism evidence="11">
    <name type="scientific">Ditylum brightwellii</name>
    <dbReference type="NCBI Taxonomy" id="49249"/>
    <lineage>
        <taxon>Eukaryota</taxon>
        <taxon>Sar</taxon>
        <taxon>Stramenopiles</taxon>
        <taxon>Ochrophyta</taxon>
        <taxon>Bacillariophyta</taxon>
        <taxon>Mediophyceae</taxon>
        <taxon>Lithodesmiophycidae</taxon>
        <taxon>Lithodesmiales</taxon>
        <taxon>Lithodesmiaceae</taxon>
        <taxon>Ditylum</taxon>
    </lineage>
</organism>
<feature type="compositionally biased region" description="Acidic residues" evidence="8">
    <location>
        <begin position="653"/>
        <end position="669"/>
    </location>
</feature>
<feature type="compositionally biased region" description="Basic and acidic residues" evidence="8">
    <location>
        <begin position="709"/>
        <end position="737"/>
    </location>
</feature>
<dbReference type="PANTHER" id="PTHR47416">
    <property type="entry name" value="BASIC-LEUCINE ZIPPER TRANSCRIPTION FACTOR F-RELATED"/>
    <property type="match status" value="1"/>
</dbReference>
<name>A0A7S4S5T8_9STRA</name>
<feature type="region of interest" description="Disordered" evidence="8">
    <location>
        <begin position="75"/>
        <end position="111"/>
    </location>
</feature>
<keyword evidence="9" id="KW-0472">Membrane</keyword>
<dbReference type="PANTHER" id="PTHR47416:SF8">
    <property type="entry name" value="BASIC-LEUCINE ZIPPER TRANSCRIPTION FACTOR E-RELATED"/>
    <property type="match status" value="1"/>
</dbReference>
<dbReference type="SUPFAM" id="SSF57959">
    <property type="entry name" value="Leucine zipper domain"/>
    <property type="match status" value="1"/>
</dbReference>
<dbReference type="Gene3D" id="1.20.5.170">
    <property type="match status" value="1"/>
</dbReference>
<evidence type="ECO:0000259" key="10">
    <source>
        <dbReference type="PROSITE" id="PS50217"/>
    </source>
</evidence>
<feature type="domain" description="BZIP" evidence="10">
    <location>
        <begin position="195"/>
        <end position="258"/>
    </location>
</feature>
<comment type="subcellular location">
    <subcellularLocation>
        <location evidence="1">Nucleus</location>
    </subcellularLocation>
</comment>
<dbReference type="GO" id="GO:0003700">
    <property type="term" value="F:DNA-binding transcription factor activity"/>
    <property type="evidence" value="ECO:0007669"/>
    <property type="project" value="InterPro"/>
</dbReference>
<feature type="transmembrane region" description="Helical" evidence="9">
    <location>
        <begin position="401"/>
        <end position="420"/>
    </location>
</feature>
<evidence type="ECO:0000256" key="9">
    <source>
        <dbReference type="SAM" id="Phobius"/>
    </source>
</evidence>
<dbReference type="SMART" id="SM00338">
    <property type="entry name" value="BRLZ"/>
    <property type="match status" value="1"/>
</dbReference>
<evidence type="ECO:0000256" key="6">
    <source>
        <dbReference type="ARBA" id="ARBA00023242"/>
    </source>
</evidence>
<feature type="region of interest" description="Disordered" evidence="8">
    <location>
        <begin position="279"/>
        <end position="335"/>
    </location>
</feature>
<evidence type="ECO:0000256" key="1">
    <source>
        <dbReference type="ARBA" id="ARBA00004123"/>
    </source>
</evidence>
<keyword evidence="9" id="KW-0812">Transmembrane</keyword>
<evidence type="ECO:0000256" key="8">
    <source>
        <dbReference type="SAM" id="MobiDB-lite"/>
    </source>
</evidence>
<dbReference type="AlphaFoldDB" id="A0A7S4S5T8"/>
<evidence type="ECO:0000313" key="11">
    <source>
        <dbReference type="EMBL" id="CAE4634851.1"/>
    </source>
</evidence>
<protein>
    <recommendedName>
        <fullName evidence="10">BZIP domain-containing protein</fullName>
    </recommendedName>
</protein>
<evidence type="ECO:0000256" key="3">
    <source>
        <dbReference type="ARBA" id="ARBA00023015"/>
    </source>
</evidence>
<dbReference type="InterPro" id="IPR046347">
    <property type="entry name" value="bZIP_sf"/>
</dbReference>
<dbReference type="GO" id="GO:0003677">
    <property type="term" value="F:DNA binding"/>
    <property type="evidence" value="ECO:0007669"/>
    <property type="project" value="UniProtKB-KW"/>
</dbReference>
<comment type="similarity">
    <text evidence="2">Belongs to the bZIP family.</text>
</comment>
<evidence type="ECO:0000256" key="5">
    <source>
        <dbReference type="ARBA" id="ARBA00023163"/>
    </source>
</evidence>
<feature type="region of interest" description="Disordered" evidence="8">
    <location>
        <begin position="640"/>
        <end position="681"/>
    </location>
</feature>
<keyword evidence="6" id="KW-0539">Nucleus</keyword>
<dbReference type="EMBL" id="HBNS01037714">
    <property type="protein sequence ID" value="CAE4634851.1"/>
    <property type="molecule type" value="Transcribed_RNA"/>
</dbReference>
<dbReference type="CDD" id="cd14686">
    <property type="entry name" value="bZIP"/>
    <property type="match status" value="1"/>
</dbReference>
<feature type="region of interest" description="Disordered" evidence="8">
    <location>
        <begin position="134"/>
        <end position="198"/>
    </location>
</feature>
<feature type="compositionally biased region" description="Low complexity" evidence="8">
    <location>
        <begin position="88"/>
        <end position="101"/>
    </location>
</feature>
<feature type="region of interest" description="Disordered" evidence="8">
    <location>
        <begin position="354"/>
        <end position="398"/>
    </location>
</feature>
<dbReference type="InterPro" id="IPR004827">
    <property type="entry name" value="bZIP"/>
</dbReference>
<dbReference type="PROSITE" id="PS50217">
    <property type="entry name" value="BZIP"/>
    <property type="match status" value="1"/>
</dbReference>
<feature type="region of interest" description="Disordered" evidence="8">
    <location>
        <begin position="699"/>
        <end position="742"/>
    </location>
</feature>
<gene>
    <name evidence="11" type="ORF">DBRI00130_LOCUS29449</name>
</gene>
<sequence>MWSETNQTHFFSVSTCAFISLCCCVPIIAAVTAGNMMKEEFSSPPSLLCTRQEKTAPINSPPVSVVFTTEEGKITQPSIPAPTKRKTTAATKRQLAKSKVPPLKKKRKTKGCAATPTAAAVIVPVTRISQAKKSAILAPGSSQASSETGRKKNNLSSTKIKVESETDSDSNATKKKEGPKTHINGVPLPMGNDAESRRQRRLIRNRMSAQLHRERKREAIENYQKQVEERDQEIEELRSEVEELKSKNLSLEEMISKIRENVGEGVFLQMIGASSNLPGAQVLSPQSPPHLVNESDQSTVSPPSPYEDRSSGSDEETDALSTVPSSPVSCSSPLHHHGEVVKDMRAPSEFALTMSSGPGDVVIGKRRRDVPSGRSVCQDSLTGKTSQGRGRKKKSRTSSTSLLTLSSVAICGVLGCIALVTSPNSLRLSSFAPSWHVHDRSFSVEKDGAMDARADGDSAHRRLTVDENLDDFEGTLGENDGSAPREDSSIKISQGMVPAVTTTTRSWVISPLELHPERWTIRHNRPWTVQNSFVLFDKSVESSGPPSLTYQEALRQQLCRVLLTTDALYPSTMGTMAVLCSPVASRMLPLPPPLPKTNSSEARDLVTRSFSSQSQTMSTPKPIINIKKNDEVPSMKPARLRGAFSGNNSLTDDLSDIIDEESNIDTTEVDPDRSSDHYYMESSPSSGFFATSLSSRSLLHPGRGQQLQNDDKTLGENKSGKENEDHTRHYGQDEDKSGGQNNTSFLFCPSAFASVSPDFFEMIGNGVSIYDNRSKNSDWNSREENVRFDGVFNDIDLDFSDFDNEDDESNVLLNNYQEEPRQVDDTPLFGVETDVLIGNSYDEEDGHNLNLKGVDHEDPNDYNSEYVDGENMSSGHSKLWIKNDRDGEREDETKALVPTFGQKGDPYGTQRSLFSDKRVAQASVIGHSNDQYSNMVILVPLSAVHGNGSGTFREGYEDIPISEQPWIELDCFINSVRIVDGIEFVSDGTIRDDHV</sequence>
<proteinExistence type="inferred from homology"/>
<evidence type="ECO:0000256" key="7">
    <source>
        <dbReference type="SAM" id="Coils"/>
    </source>
</evidence>